<dbReference type="InterPro" id="IPR005198">
    <property type="entry name" value="Glyco_hydro_76"/>
</dbReference>
<dbReference type="EMBL" id="JARKIB010000019">
    <property type="protein sequence ID" value="KAJ7768817.1"/>
    <property type="molecule type" value="Genomic_DNA"/>
</dbReference>
<reference evidence="3" key="1">
    <citation type="submission" date="2023-03" db="EMBL/GenBank/DDBJ databases">
        <title>Massive genome expansion in bonnet fungi (Mycena s.s.) driven by repeated elements and novel gene families across ecological guilds.</title>
        <authorList>
            <consortium name="Lawrence Berkeley National Laboratory"/>
            <person name="Harder C.B."/>
            <person name="Miyauchi S."/>
            <person name="Viragh M."/>
            <person name="Kuo A."/>
            <person name="Thoen E."/>
            <person name="Andreopoulos B."/>
            <person name="Lu D."/>
            <person name="Skrede I."/>
            <person name="Drula E."/>
            <person name="Henrissat B."/>
            <person name="Morin E."/>
            <person name="Kohler A."/>
            <person name="Barry K."/>
            <person name="LaButti K."/>
            <person name="Morin E."/>
            <person name="Salamov A."/>
            <person name="Lipzen A."/>
            <person name="Mereny Z."/>
            <person name="Hegedus B."/>
            <person name="Baldrian P."/>
            <person name="Stursova M."/>
            <person name="Weitz H."/>
            <person name="Taylor A."/>
            <person name="Grigoriev I.V."/>
            <person name="Nagy L.G."/>
            <person name="Martin F."/>
            <person name="Kauserud H."/>
        </authorList>
    </citation>
    <scope>NUCLEOTIDE SEQUENCE</scope>
    <source>
        <strain evidence="3">CBHHK182m</strain>
    </source>
</reference>
<keyword evidence="1" id="KW-0812">Transmembrane</keyword>
<dbReference type="Gene3D" id="1.50.10.20">
    <property type="match status" value="1"/>
</dbReference>
<dbReference type="InterPro" id="IPR053169">
    <property type="entry name" value="MUG_Protein"/>
</dbReference>
<evidence type="ECO:0000256" key="1">
    <source>
        <dbReference type="SAM" id="Phobius"/>
    </source>
</evidence>
<comment type="caution">
    <text evidence="3">The sequence shown here is derived from an EMBL/GenBank/DDBJ whole genome shotgun (WGS) entry which is preliminary data.</text>
</comment>
<evidence type="ECO:0000256" key="2">
    <source>
        <dbReference type="SAM" id="SignalP"/>
    </source>
</evidence>
<keyword evidence="2" id="KW-0732">Signal</keyword>
<dbReference type="CDD" id="cd12087">
    <property type="entry name" value="TM_EGFR-like"/>
    <property type="match status" value="1"/>
</dbReference>
<dbReference type="PANTHER" id="PTHR47791:SF3">
    <property type="entry name" value="MEIOTICALLY UP-REGULATED GENE 191 PROTEIN"/>
    <property type="match status" value="1"/>
</dbReference>
<dbReference type="Proteomes" id="UP001215598">
    <property type="component" value="Unassembled WGS sequence"/>
</dbReference>
<evidence type="ECO:0000313" key="3">
    <source>
        <dbReference type="EMBL" id="KAJ7768817.1"/>
    </source>
</evidence>
<evidence type="ECO:0000313" key="4">
    <source>
        <dbReference type="Proteomes" id="UP001215598"/>
    </source>
</evidence>
<keyword evidence="1" id="KW-1133">Transmembrane helix</keyword>
<dbReference type="PANTHER" id="PTHR47791">
    <property type="entry name" value="MEIOTICALLY UP-REGULATED GENE 191 PROTEIN"/>
    <property type="match status" value="1"/>
</dbReference>
<dbReference type="InterPro" id="IPR008928">
    <property type="entry name" value="6-hairpin_glycosidase_sf"/>
</dbReference>
<dbReference type="AlphaFoldDB" id="A0AAD7JNX2"/>
<organism evidence="3 4">
    <name type="scientific">Mycena metata</name>
    <dbReference type="NCBI Taxonomy" id="1033252"/>
    <lineage>
        <taxon>Eukaryota</taxon>
        <taxon>Fungi</taxon>
        <taxon>Dikarya</taxon>
        <taxon>Basidiomycota</taxon>
        <taxon>Agaricomycotina</taxon>
        <taxon>Agaricomycetes</taxon>
        <taxon>Agaricomycetidae</taxon>
        <taxon>Agaricales</taxon>
        <taxon>Marasmiineae</taxon>
        <taxon>Mycenaceae</taxon>
        <taxon>Mycena</taxon>
    </lineage>
</organism>
<feature type="chain" id="PRO_5042252109" description="Glycoside hydrolase family 76 protein" evidence="2">
    <location>
        <begin position="22"/>
        <end position="591"/>
    </location>
</feature>
<feature type="transmembrane region" description="Helical" evidence="1">
    <location>
        <begin position="432"/>
        <end position="455"/>
    </location>
</feature>
<dbReference type="SUPFAM" id="SSF48208">
    <property type="entry name" value="Six-hairpin glycosidases"/>
    <property type="match status" value="1"/>
</dbReference>
<dbReference type="GO" id="GO:0005975">
    <property type="term" value="P:carbohydrate metabolic process"/>
    <property type="evidence" value="ECO:0007669"/>
    <property type="project" value="InterPro"/>
</dbReference>
<sequence>MLRFTFVNYLLGCALFSDSLAVPTLKPRILSSSWRKPTITQDPAERVSIASDALEKAIDNLSSVNQFDGQTYEVVGNVYSQMAEFDRITNQTNHESSLQQFFTETQQTRPNFMDLFCSEIGLGSLNSALRFRTYGYAAIRAYAAYNNSVFLDYAIQSWSFGQAYTLTGSTTALTNKNFTLESGVCQNGATLAGGTFWTTTASDPDIAAMSSGYFLILSALLAEATSTPSFLNAANASANFIHTQLYNANGFVQQIVSGNQADSCKITNTATNSFNSGLFIEGLAVLASITSNAQTQNLLNTLITDVLSTSLWQTSDGIIANGNSKDGDSILVRALTAAYVRNVTTPEVHANLHDYIGVQFNALMDLATINGTNVYAAQWTGPPSSSFSESNQRSALAVLLGAAYLDPPNTTSTSASQSASTSSPRPVSTPTAAIAGGVIGSLLFIAIIGVLFLLFRRRTRAQPIQPVPISSVSPFVSELTSPSEFPAALAHPTAPANDPFDAYVARTSQQMSNLPVFLPGPYQYPARPYVPQQGSQVTTLLVSATAMSPGSGSISRYIPPEIEEEEGEGPPPEYVAGGGNSKWPIRVHSFE</sequence>
<accession>A0AAD7JNX2</accession>
<keyword evidence="1" id="KW-0472">Membrane</keyword>
<dbReference type="Pfam" id="PF03663">
    <property type="entry name" value="Glyco_hydro_76"/>
    <property type="match status" value="1"/>
</dbReference>
<keyword evidence="4" id="KW-1185">Reference proteome</keyword>
<evidence type="ECO:0008006" key="5">
    <source>
        <dbReference type="Google" id="ProtNLM"/>
    </source>
</evidence>
<proteinExistence type="predicted"/>
<feature type="signal peptide" evidence="2">
    <location>
        <begin position="1"/>
        <end position="21"/>
    </location>
</feature>
<name>A0AAD7JNX2_9AGAR</name>
<gene>
    <name evidence="3" type="ORF">B0H16DRAFT_1780841</name>
</gene>
<protein>
    <recommendedName>
        <fullName evidence="5">Glycoside hydrolase family 76 protein</fullName>
    </recommendedName>
</protein>